<keyword evidence="2" id="KW-0547">Nucleotide-binding</keyword>
<dbReference type="InterPro" id="IPR027417">
    <property type="entry name" value="P-loop_NTPase"/>
</dbReference>
<dbReference type="GO" id="GO:0005524">
    <property type="term" value="F:ATP binding"/>
    <property type="evidence" value="ECO:0007669"/>
    <property type="project" value="UniProtKB-KW"/>
</dbReference>
<dbReference type="Proteomes" id="UP000633365">
    <property type="component" value="Unassembled WGS sequence"/>
</dbReference>
<name>A0A934TZK4_9FIRM</name>
<reference evidence="2" key="1">
    <citation type="submission" date="2021-01" db="EMBL/GenBank/DDBJ databases">
        <title>Genome public.</title>
        <authorList>
            <person name="Liu C."/>
            <person name="Sun Q."/>
        </authorList>
    </citation>
    <scope>NUCLEOTIDE SEQUENCE</scope>
    <source>
        <strain evidence="2">M6</strain>
    </source>
</reference>
<dbReference type="GO" id="GO:0016887">
    <property type="term" value="F:ATP hydrolysis activity"/>
    <property type="evidence" value="ECO:0007669"/>
    <property type="project" value="InterPro"/>
</dbReference>
<dbReference type="EMBL" id="JAEQMG010000040">
    <property type="protein sequence ID" value="MBK6087648.1"/>
    <property type="molecule type" value="Genomic_DNA"/>
</dbReference>
<keyword evidence="2" id="KW-0067">ATP-binding</keyword>
<dbReference type="Gene3D" id="3.40.50.300">
    <property type="entry name" value="P-loop containing nucleotide triphosphate hydrolases"/>
    <property type="match status" value="1"/>
</dbReference>
<dbReference type="RefSeq" id="WP_201426950.1">
    <property type="nucleotide sequence ID" value="NZ_JAEQMG010000040.1"/>
</dbReference>
<evidence type="ECO:0000313" key="2">
    <source>
        <dbReference type="EMBL" id="MBK6087648.1"/>
    </source>
</evidence>
<sequence length="1086" mass="126030">MGKKHLIGNQHNLPWDLGDSLGNAFEDSIYTIITNELSIYFDSGLRIEQTPRSNDGGKDIVISSPVNIKSLLGISLHKRGKDSITIHIECKSTNYPNLRFEKIIPSAVKNKRKKIDYFILVTNSEILPYTYHLVKEELGDNIEFILIDQYLLAKALKNKHDSLFNNIPLYETENDDFYGEYQIISVGDDIENRYEIYFLFRNYGSSVQSCSLDLVSDINWMIDDDGIQFIIDPKKSYSRMICVTSEFRGGLDTLAFRITRNENESFILVDGTKLNEYFEPPFIGEQHEYIKEIIKKRINSNSENKLYCVWGDSGVGKTRIISEIIKDIKGTSFNIFKCSLKKDNKTTIEKIIRFLRSKSNNNEESGTTIDSLSNEIINSKDTYIKNLIIIDDFHYAQKNLIVEIKKLAVHKKSVYIIISGRTDYGFGNIDYLHFVNWTENNLSDDCFHKVRPLKQEDTRKLIISIINNIPDSALSVLLEKSMNNPLYIIQYVEYLIGEELVYIRNKNTVAIEDVSSFSSKKYIPQGIEQIYKCRINHLTKNSNNANNYLEFLYILSVYEGEINKDTALKLFDEQFEIIPYLENNGFIIFENGSYKYVHESLLLYIKQQINNNNRIKKKIASIIISKLNYSDCDLSDFFIGRLYLWNKQVSDAKIKFQPLIELIKGYQGLSNINIDITIYDFLYDAYEVFKKDSKYIEEIKSILNIRIYITLHYMIPYNAAEECDYCLKLAAKSKALKDDIKFISSIMSQKAHALLNSGKNTDGSLVLHELQSIWFKSNNNLDNKTLFDVVDRLSAIYIKFNCHDIAENYNNMSIAIANDSKLYTNLAISYRTRSKLFYLNDYQKCKNALINVDKIIENYPSPRIKLNNSIYHAILDFSYNMFPSFDEIINDVVLLNQYALNSGFNRAIIQSLMLLSAIFLKRGDSEDINQAKEKAIAAIDYSIKFGIPSYMWQLYNLLAIISAKQQIPVDETRKYFETVYAILQQQGLLYLGYKNICYSNILAICNIGFFWSRHNSERVFIEKITKIQYYGKDNMSEYNKLIPKEVGDRQILEFYKKAKSSKFFFSNAYQNDFLKDNETGYFIALT</sequence>
<protein>
    <submittedName>
        <fullName evidence="2">ATP-binding protein</fullName>
    </submittedName>
</protein>
<evidence type="ECO:0000313" key="3">
    <source>
        <dbReference type="Proteomes" id="UP000633365"/>
    </source>
</evidence>
<proteinExistence type="predicted"/>
<accession>A0A934TZK4</accession>
<dbReference type="SUPFAM" id="SSF52540">
    <property type="entry name" value="P-loop containing nucleoside triphosphate hydrolases"/>
    <property type="match status" value="1"/>
</dbReference>
<dbReference type="AlphaFoldDB" id="A0A934TZK4"/>
<dbReference type="Pfam" id="PF13401">
    <property type="entry name" value="AAA_22"/>
    <property type="match status" value="1"/>
</dbReference>
<organism evidence="2 3">
    <name type="scientific">Ruminococcus difficilis</name>
    <dbReference type="NCBI Taxonomy" id="2763069"/>
    <lineage>
        <taxon>Bacteria</taxon>
        <taxon>Bacillati</taxon>
        <taxon>Bacillota</taxon>
        <taxon>Clostridia</taxon>
        <taxon>Eubacteriales</taxon>
        <taxon>Oscillospiraceae</taxon>
        <taxon>Ruminococcus</taxon>
    </lineage>
</organism>
<dbReference type="InterPro" id="IPR049945">
    <property type="entry name" value="AAA_22"/>
</dbReference>
<keyword evidence="3" id="KW-1185">Reference proteome</keyword>
<comment type="caution">
    <text evidence="2">The sequence shown here is derived from an EMBL/GenBank/DDBJ whole genome shotgun (WGS) entry which is preliminary data.</text>
</comment>
<evidence type="ECO:0000259" key="1">
    <source>
        <dbReference type="Pfam" id="PF13401"/>
    </source>
</evidence>
<feature type="domain" description="ORC1/DEAH AAA+ ATPase" evidence="1">
    <location>
        <begin position="303"/>
        <end position="422"/>
    </location>
</feature>
<gene>
    <name evidence="2" type="ORF">JKK62_03110</name>
</gene>